<dbReference type="OrthoDB" id="9927103at2759"/>
<feature type="domain" description="BEN" evidence="2">
    <location>
        <begin position="495"/>
        <end position="606"/>
    </location>
</feature>
<dbReference type="InterPro" id="IPR018379">
    <property type="entry name" value="BEN_domain"/>
</dbReference>
<feature type="compositionally biased region" description="Low complexity" evidence="1">
    <location>
        <begin position="418"/>
        <end position="493"/>
    </location>
</feature>
<dbReference type="Proteomes" id="UP000838412">
    <property type="component" value="Chromosome 5"/>
</dbReference>
<dbReference type="GO" id="GO:0003677">
    <property type="term" value="F:DNA binding"/>
    <property type="evidence" value="ECO:0007669"/>
    <property type="project" value="InterPro"/>
</dbReference>
<feature type="region of interest" description="Disordered" evidence="1">
    <location>
        <begin position="48"/>
        <end position="74"/>
    </location>
</feature>
<evidence type="ECO:0000259" key="2">
    <source>
        <dbReference type="PROSITE" id="PS51457"/>
    </source>
</evidence>
<feature type="compositionally biased region" description="Basic and acidic residues" evidence="1">
    <location>
        <begin position="344"/>
        <end position="355"/>
    </location>
</feature>
<keyword evidence="4" id="KW-1185">Reference proteome</keyword>
<feature type="compositionally biased region" description="Low complexity" evidence="1">
    <location>
        <begin position="52"/>
        <end position="61"/>
    </location>
</feature>
<dbReference type="AlphaFoldDB" id="A0A8K0EVS6"/>
<reference evidence="3" key="1">
    <citation type="submission" date="2022-01" db="EMBL/GenBank/DDBJ databases">
        <authorList>
            <person name="Braso-Vives M."/>
        </authorList>
    </citation>
    <scope>NUCLEOTIDE SEQUENCE</scope>
</reference>
<evidence type="ECO:0000313" key="3">
    <source>
        <dbReference type="EMBL" id="CAH1264496.1"/>
    </source>
</evidence>
<sequence length="613" mass="66742">MLIPTVVKLSTALMGGANFALLYWVATTNQENHFRIVRTSSCIMSADRESDQTASVQSSSSKRPPTRSQPSRHVSRPNVCLFWFPKDRTTGVGETKKVVRDTGSLSIYQWVTVSWNAEDVPGLILATGASRPAVSPALADIDMNTLPDFTPGQTFWEGVAEQDETTAETQTGDHGNSDEPGEREEEPAPKKRKKKQLKDGETGSPKKAVLSLGGRMIQVPANKVDNWKTAEDGDVVIAQYSKRTVEGRLMKIGSSKETAPTFNMDCDDTTVPEIEAFTKKKEKESFTVLARGSPAPQTRAHTTPENNNTDNAQTSTEDDTPSHLAPEQPTPQQSSPAIFDDEADNRTPNDPKRSLDFGCTLQDVLETLANDTLETVQRQVSEMTGKMTEMTCKMTEMANKMTEMGSKLLSLETRFDRSVQSSTSGTQHTSSATQSSLSSDSSSPTEPSPAATSSHLPAAASSSSPAAAATSLPAAATSPPTAAAAASSPLSHAQPENTTSDDTVYFGLDLDALRRKCLNNEAKFAKKLAAQIFSRDEVMAKNCSGTKGKHAHDPERLGRIRKTTQEYHQLTDLAMVAKWKECIKSIDMLGREQNRKERIKQMRQQKENNPPGV</sequence>
<name>A0A8K0EVS6_BRALA</name>
<organism evidence="3 4">
    <name type="scientific">Branchiostoma lanceolatum</name>
    <name type="common">Common lancelet</name>
    <name type="synonym">Amphioxus lanceolatum</name>
    <dbReference type="NCBI Taxonomy" id="7740"/>
    <lineage>
        <taxon>Eukaryota</taxon>
        <taxon>Metazoa</taxon>
        <taxon>Chordata</taxon>
        <taxon>Cephalochordata</taxon>
        <taxon>Leptocardii</taxon>
        <taxon>Amphioxiformes</taxon>
        <taxon>Branchiostomatidae</taxon>
        <taxon>Branchiostoma</taxon>
    </lineage>
</organism>
<feature type="compositionally biased region" description="Basic and acidic residues" evidence="1">
    <location>
        <begin position="593"/>
        <end position="606"/>
    </location>
</feature>
<accession>A0A8K0EVS6</accession>
<feature type="region of interest" description="Disordered" evidence="1">
    <location>
        <begin position="162"/>
        <end position="211"/>
    </location>
</feature>
<feature type="region of interest" description="Disordered" evidence="1">
    <location>
        <begin position="593"/>
        <end position="613"/>
    </location>
</feature>
<dbReference type="EMBL" id="OV696690">
    <property type="protein sequence ID" value="CAH1264496.1"/>
    <property type="molecule type" value="Genomic_DNA"/>
</dbReference>
<proteinExistence type="predicted"/>
<feature type="region of interest" description="Disordered" evidence="1">
    <location>
        <begin position="415"/>
        <end position="502"/>
    </location>
</feature>
<dbReference type="PROSITE" id="PS51457">
    <property type="entry name" value="BEN"/>
    <property type="match status" value="1"/>
</dbReference>
<evidence type="ECO:0000256" key="1">
    <source>
        <dbReference type="SAM" id="MobiDB-lite"/>
    </source>
</evidence>
<evidence type="ECO:0000313" key="4">
    <source>
        <dbReference type="Proteomes" id="UP000838412"/>
    </source>
</evidence>
<feature type="region of interest" description="Disordered" evidence="1">
    <location>
        <begin position="285"/>
        <end position="355"/>
    </location>
</feature>
<feature type="compositionally biased region" description="Polar residues" evidence="1">
    <location>
        <begin position="62"/>
        <end position="72"/>
    </location>
</feature>
<feature type="compositionally biased region" description="Polar residues" evidence="1">
    <location>
        <begin position="295"/>
        <end position="315"/>
    </location>
</feature>
<protein>
    <submittedName>
        <fullName evidence="3">Hypp3002 protein</fullName>
    </submittedName>
</protein>
<gene>
    <name evidence="3" type="primary">Hypp3002</name>
    <name evidence="3" type="ORF">BLAG_LOCUS18850</name>
</gene>